<dbReference type="EMBL" id="JWZT01004428">
    <property type="protein sequence ID" value="KII64141.1"/>
    <property type="molecule type" value="Genomic_DNA"/>
</dbReference>
<keyword evidence="3" id="KW-1185">Reference proteome</keyword>
<feature type="region of interest" description="Disordered" evidence="1">
    <location>
        <begin position="1"/>
        <end position="28"/>
    </location>
</feature>
<evidence type="ECO:0000256" key="1">
    <source>
        <dbReference type="SAM" id="MobiDB-lite"/>
    </source>
</evidence>
<evidence type="ECO:0000313" key="2">
    <source>
        <dbReference type="EMBL" id="KII64141.1"/>
    </source>
</evidence>
<comment type="caution">
    <text evidence="2">The sequence shown here is derived from an EMBL/GenBank/DDBJ whole genome shotgun (WGS) entry which is preliminary data.</text>
</comment>
<organism evidence="2 3">
    <name type="scientific">Thelohanellus kitauei</name>
    <name type="common">Myxosporean</name>
    <dbReference type="NCBI Taxonomy" id="669202"/>
    <lineage>
        <taxon>Eukaryota</taxon>
        <taxon>Metazoa</taxon>
        <taxon>Cnidaria</taxon>
        <taxon>Myxozoa</taxon>
        <taxon>Myxosporea</taxon>
        <taxon>Bivalvulida</taxon>
        <taxon>Platysporina</taxon>
        <taxon>Myxobolidae</taxon>
        <taxon>Thelohanellus</taxon>
    </lineage>
</organism>
<dbReference type="Proteomes" id="UP000031668">
    <property type="component" value="Unassembled WGS sequence"/>
</dbReference>
<sequence>MYSTKYGVDSGTIKHPHMGPPSSWEGVDRSKLENETNNLMKWISIARPSVTESKMEFCCNPKRTYSKVSLIFSAPIVSSINQEEPDVNALIVSRKTSVIRELTSAVQNLSLKSAMNVDSEGMRHTNVWDY</sequence>
<name>A0A0C2MB01_THEKT</name>
<dbReference type="AlphaFoldDB" id="A0A0C2MB01"/>
<protein>
    <submittedName>
        <fullName evidence="2">Uncharacterized protein</fullName>
    </submittedName>
</protein>
<gene>
    <name evidence="2" type="ORF">RF11_02679</name>
</gene>
<evidence type="ECO:0000313" key="3">
    <source>
        <dbReference type="Proteomes" id="UP000031668"/>
    </source>
</evidence>
<accession>A0A0C2MB01</accession>
<proteinExistence type="predicted"/>
<reference evidence="2 3" key="1">
    <citation type="journal article" date="2014" name="Genome Biol. Evol.">
        <title>The genome of the myxosporean Thelohanellus kitauei shows adaptations to nutrient acquisition within its fish host.</title>
        <authorList>
            <person name="Yang Y."/>
            <person name="Xiong J."/>
            <person name="Zhou Z."/>
            <person name="Huo F."/>
            <person name="Miao W."/>
            <person name="Ran C."/>
            <person name="Liu Y."/>
            <person name="Zhang J."/>
            <person name="Feng J."/>
            <person name="Wang M."/>
            <person name="Wang M."/>
            <person name="Wang L."/>
            <person name="Yao B."/>
        </authorList>
    </citation>
    <scope>NUCLEOTIDE SEQUENCE [LARGE SCALE GENOMIC DNA]</scope>
    <source>
        <strain evidence="2">Wuqing</strain>
    </source>
</reference>